<dbReference type="EMBL" id="CP144699">
    <property type="protein sequence ID" value="WVZ19678.1"/>
    <property type="molecule type" value="Genomic_DNA"/>
</dbReference>
<dbReference type="Proteomes" id="UP001374535">
    <property type="component" value="Chromosome 2"/>
</dbReference>
<gene>
    <name evidence="1" type="ORF">V8G54_007000</name>
</gene>
<dbReference type="AlphaFoldDB" id="A0AAQ3P1H3"/>
<keyword evidence="2" id="KW-1185">Reference proteome</keyword>
<protein>
    <submittedName>
        <fullName evidence="1">Uncharacterized protein</fullName>
    </submittedName>
</protein>
<reference evidence="1 2" key="1">
    <citation type="journal article" date="2023" name="Life. Sci Alliance">
        <title>Evolutionary insights into 3D genome organization and epigenetic landscape of Vigna mungo.</title>
        <authorList>
            <person name="Junaid A."/>
            <person name="Singh B."/>
            <person name="Bhatia S."/>
        </authorList>
    </citation>
    <scope>NUCLEOTIDE SEQUENCE [LARGE SCALE GENOMIC DNA]</scope>
    <source>
        <strain evidence="1">Urdbean</strain>
    </source>
</reference>
<accession>A0AAQ3P1H3</accession>
<sequence length="559" mass="62897">MGKTLSNGPNLCGPISMERSVFLIFLKRVTFSIWDEKDSMIMSWSWDSIEPSNRYIGFHQVFEMKGIEDAILLKNFTEKDRVGVQILGTRETSSLEETISIVPAEESRRNTMLEIQAGDGSTLIAKHYYREEREKISILSGKKTKIMLEDTWKTSMKGMSEPWRDEKSHAHIVKLLKNEENSIEEGFSKEEIKKLKDLLGTFEKPFASCSLALLGNVSCMSVSYSANSCIVESGATLPKPLGLQEEHFYRLNLHFVKPNSAEFRPSGLEALGQRRFSLLLTVRSDALGQRRFFLLLTVWSGALGQRRFFLLLTVRSGALGQRRFFLLLTVRSGALGQRWMVLSLDHSVWHCFWPPRILGLSRSRSHIGVRSEKAGPSHDHSVNTWLGDAFGQGVIVPSHNRSVLVYLSLRCSLPWIPHSLRSLDLHYRSVCRVSVREELALLLTVRSVKGAWYWHPIQFQWFGHCIKGSRGSTRVVGVVGGPRVDAITGGLYCGNGLALCMVGWNPSAMALQSSRGHHKCTTRRNSTFILCLDVSRTIGDDDVPLEQALEAEEDPTPST</sequence>
<proteinExistence type="predicted"/>
<organism evidence="1 2">
    <name type="scientific">Vigna mungo</name>
    <name type="common">Black gram</name>
    <name type="synonym">Phaseolus mungo</name>
    <dbReference type="NCBI Taxonomy" id="3915"/>
    <lineage>
        <taxon>Eukaryota</taxon>
        <taxon>Viridiplantae</taxon>
        <taxon>Streptophyta</taxon>
        <taxon>Embryophyta</taxon>
        <taxon>Tracheophyta</taxon>
        <taxon>Spermatophyta</taxon>
        <taxon>Magnoliopsida</taxon>
        <taxon>eudicotyledons</taxon>
        <taxon>Gunneridae</taxon>
        <taxon>Pentapetalae</taxon>
        <taxon>rosids</taxon>
        <taxon>fabids</taxon>
        <taxon>Fabales</taxon>
        <taxon>Fabaceae</taxon>
        <taxon>Papilionoideae</taxon>
        <taxon>50 kb inversion clade</taxon>
        <taxon>NPAAA clade</taxon>
        <taxon>indigoferoid/millettioid clade</taxon>
        <taxon>Phaseoleae</taxon>
        <taxon>Vigna</taxon>
    </lineage>
</organism>
<evidence type="ECO:0000313" key="1">
    <source>
        <dbReference type="EMBL" id="WVZ19678.1"/>
    </source>
</evidence>
<evidence type="ECO:0000313" key="2">
    <source>
        <dbReference type="Proteomes" id="UP001374535"/>
    </source>
</evidence>
<name>A0AAQ3P1H3_VIGMU</name>